<dbReference type="PRINTS" id="PR00394">
    <property type="entry name" value="RHSPROTEIN"/>
</dbReference>
<evidence type="ECO:0000313" key="1">
    <source>
        <dbReference type="EMBL" id="KAA2177219.1"/>
    </source>
</evidence>
<dbReference type="PANTHER" id="PTHR32305">
    <property type="match status" value="1"/>
</dbReference>
<name>A0A641IWY7_ECOLX</name>
<dbReference type="AlphaFoldDB" id="A0A641IWY7"/>
<comment type="caution">
    <text evidence="1">The sequence shown here is derived from an EMBL/GenBank/DDBJ whole genome shotgun (WGS) entry which is preliminary data.</text>
</comment>
<dbReference type="Gene3D" id="2.180.10.10">
    <property type="entry name" value="RHS repeat-associated core"/>
    <property type="match status" value="1"/>
</dbReference>
<dbReference type="InterPro" id="IPR022385">
    <property type="entry name" value="Rhs_assc_core"/>
</dbReference>
<dbReference type="NCBIfam" id="TIGR03696">
    <property type="entry name" value="Rhs_assc_core"/>
    <property type="match status" value="1"/>
</dbReference>
<reference evidence="1" key="1">
    <citation type="submission" date="2018-10" db="EMBL/GenBank/DDBJ databases">
        <title>Genomic surveillance of multi-drug resistant E. coli causing blood-stream infections.</title>
        <authorList>
            <person name="Hastak P."/>
            <person name="Myers G."/>
            <person name="Djordjevic S."/>
            <person name="Chowdhury P.R."/>
        </authorList>
    </citation>
    <scope>NUCLEOTIDE SEQUENCE</scope>
    <source>
        <strain evidence="1">EC137_ST2003C</strain>
    </source>
</reference>
<dbReference type="InterPro" id="IPR050708">
    <property type="entry name" value="T6SS_VgrG/RHS"/>
</dbReference>
<protein>
    <submittedName>
        <fullName evidence="1">RHS repeat protein</fullName>
    </submittedName>
</protein>
<accession>A0A641IWY7</accession>
<sequence length="400" mass="45168">ISEETDQYAGGHRLKQAGNTQYDYDAAGRMVSRIKHRDGYRPETERFRWDSRDQLTGYCSAQGEQWEYRHDASGRRTEKRCDRKKIRITYLWDGDSIAEIREYRDDKLYSVRHLVFNGFELISQQCSRVRQPHPSVAPQWVTRTNHAVSDLTGRPLMLFNSEGKTVWRPGQTSLWGLALSLPADTGYPDPRGELDAEADPGLLYAGQWQDAESGLCYNRFRYYEPETGMYLVSDPLGLLGGEQTYRYVPNPCGYVDPLGLAFCPRMQKTLQKLTDKAVADIIANPRLAEDLMSAGSYAHLKNGTNLYAASFGKAVERRVAQLVSDNSRLSKLVEHTGQAKGANGQFISSPDFTTKGKGVFDVTTNKALQAHIDRYTKAGVYTPYNDIGYLVYDVVYGLSF</sequence>
<organism evidence="1">
    <name type="scientific">Escherichia coli</name>
    <dbReference type="NCBI Taxonomy" id="562"/>
    <lineage>
        <taxon>Bacteria</taxon>
        <taxon>Pseudomonadati</taxon>
        <taxon>Pseudomonadota</taxon>
        <taxon>Gammaproteobacteria</taxon>
        <taxon>Enterobacterales</taxon>
        <taxon>Enterobacteriaceae</taxon>
        <taxon>Escherichia</taxon>
    </lineage>
</organism>
<dbReference type="NCBIfam" id="TIGR01643">
    <property type="entry name" value="YD_repeat_2x"/>
    <property type="match status" value="1"/>
</dbReference>
<dbReference type="EMBL" id="RDVT01000118">
    <property type="protein sequence ID" value="KAA2177219.1"/>
    <property type="molecule type" value="Genomic_DNA"/>
</dbReference>
<gene>
    <name evidence="1" type="ORF">EA252_26300</name>
</gene>
<feature type="non-terminal residue" evidence="1">
    <location>
        <position position="1"/>
    </location>
</feature>
<dbReference type="InterPro" id="IPR006530">
    <property type="entry name" value="YD"/>
</dbReference>
<dbReference type="Pfam" id="PF05593">
    <property type="entry name" value="RHS_repeat"/>
    <property type="match status" value="1"/>
</dbReference>
<proteinExistence type="predicted"/>
<dbReference type="InterPro" id="IPR031325">
    <property type="entry name" value="RHS_repeat"/>
</dbReference>
<dbReference type="RefSeq" id="WP_149858706.1">
    <property type="nucleotide sequence ID" value="NZ_RDVT01000118.1"/>
</dbReference>
<dbReference type="PANTHER" id="PTHR32305:SF15">
    <property type="entry name" value="PROTEIN RHSA-RELATED"/>
    <property type="match status" value="1"/>
</dbReference>